<evidence type="ECO:0000313" key="2">
    <source>
        <dbReference type="EMBL" id="MBP2363695.1"/>
    </source>
</evidence>
<dbReference type="Pfam" id="PF00561">
    <property type="entry name" value="Abhydrolase_1"/>
    <property type="match status" value="1"/>
</dbReference>
<feature type="domain" description="AB hydrolase-1" evidence="1">
    <location>
        <begin position="40"/>
        <end position="274"/>
    </location>
</feature>
<dbReference type="PRINTS" id="PR00111">
    <property type="entry name" value="ABHYDROLASE"/>
</dbReference>
<dbReference type="RefSeq" id="WP_209471574.1">
    <property type="nucleotide sequence ID" value="NZ_BMWJ01000017.1"/>
</dbReference>
<gene>
    <name evidence="2" type="ORF">JOF59_006187</name>
</gene>
<evidence type="ECO:0000259" key="1">
    <source>
        <dbReference type="Pfam" id="PF00561"/>
    </source>
</evidence>
<dbReference type="PANTHER" id="PTHR43433">
    <property type="entry name" value="HYDROLASE, ALPHA/BETA FOLD FAMILY PROTEIN"/>
    <property type="match status" value="1"/>
</dbReference>
<dbReference type="InterPro" id="IPR050471">
    <property type="entry name" value="AB_hydrolase"/>
</dbReference>
<name>A0ABS4VIE7_9ACTN</name>
<protein>
    <submittedName>
        <fullName evidence="2">Pimeloyl-ACP methyl ester carboxylesterase</fullName>
    </submittedName>
</protein>
<sequence>MAESDVRPRPTTWATAPNRRIVVGSHTLVYRDLGPASGVPLVLLTHLGATLDEWDPRFVDALARDRRVVALDLPGVGGSTGRVPGTVAAMARSAEGFVAALGLTRMDLLGFSLGGFIAQQVALDVPGLVRRLVLAGTGPAGGAGIDRPTGGAYVYWDMARAAMARTDAKEFLFFPRTPTGKAAAEAYLARLRERVMDRDAPIRLSSFRRQITTIRDWGRSEPQDLARIIAPTLIANGDHDRMVPTDLSHDMHARIPGSTLIIYPGAGHGGVFQHVDEFVDAVRAHLHTDS</sequence>
<dbReference type="EMBL" id="JAGINS010000002">
    <property type="protein sequence ID" value="MBP2363695.1"/>
    <property type="molecule type" value="Genomic_DNA"/>
</dbReference>
<dbReference type="Proteomes" id="UP001519311">
    <property type="component" value="Unassembled WGS sequence"/>
</dbReference>
<dbReference type="InterPro" id="IPR000073">
    <property type="entry name" value="AB_hydrolase_1"/>
</dbReference>
<proteinExistence type="predicted"/>
<evidence type="ECO:0000313" key="3">
    <source>
        <dbReference type="Proteomes" id="UP001519311"/>
    </source>
</evidence>
<comment type="caution">
    <text evidence="2">The sequence shown here is derived from an EMBL/GenBank/DDBJ whole genome shotgun (WGS) entry which is preliminary data.</text>
</comment>
<organism evidence="2 3">
    <name type="scientific">Streptomyces clavifer</name>
    <dbReference type="NCBI Taxonomy" id="68188"/>
    <lineage>
        <taxon>Bacteria</taxon>
        <taxon>Bacillati</taxon>
        <taxon>Actinomycetota</taxon>
        <taxon>Actinomycetes</taxon>
        <taxon>Kitasatosporales</taxon>
        <taxon>Streptomycetaceae</taxon>
        <taxon>Streptomyces</taxon>
    </lineage>
</organism>
<dbReference type="Gene3D" id="3.40.50.1820">
    <property type="entry name" value="alpha/beta hydrolase"/>
    <property type="match status" value="1"/>
</dbReference>
<keyword evidence="3" id="KW-1185">Reference proteome</keyword>
<dbReference type="SUPFAM" id="SSF53474">
    <property type="entry name" value="alpha/beta-Hydrolases"/>
    <property type="match status" value="1"/>
</dbReference>
<accession>A0ABS4VIE7</accession>
<reference evidence="2 3" key="1">
    <citation type="submission" date="2021-03" db="EMBL/GenBank/DDBJ databases">
        <title>Sequencing the genomes of 1000 actinobacteria strains.</title>
        <authorList>
            <person name="Klenk H.-P."/>
        </authorList>
    </citation>
    <scope>NUCLEOTIDE SEQUENCE [LARGE SCALE GENOMIC DNA]</scope>
    <source>
        <strain evidence="2 3">DSM 40843</strain>
    </source>
</reference>
<dbReference type="PANTHER" id="PTHR43433:SF5">
    <property type="entry name" value="AB HYDROLASE-1 DOMAIN-CONTAINING PROTEIN"/>
    <property type="match status" value="1"/>
</dbReference>
<dbReference type="InterPro" id="IPR029058">
    <property type="entry name" value="AB_hydrolase_fold"/>
</dbReference>